<dbReference type="Pfam" id="PF00474">
    <property type="entry name" value="SSF"/>
    <property type="match status" value="1"/>
</dbReference>
<dbReference type="PANTHER" id="PTHR48086">
    <property type="entry name" value="SODIUM/PROLINE SYMPORTER-RELATED"/>
    <property type="match status" value="1"/>
</dbReference>
<feature type="transmembrane region" description="Helical" evidence="10">
    <location>
        <begin position="136"/>
        <end position="156"/>
    </location>
</feature>
<keyword evidence="7 10" id="KW-1133">Transmembrane helix</keyword>
<dbReference type="Proteomes" id="UP000290759">
    <property type="component" value="Unassembled WGS sequence"/>
</dbReference>
<keyword evidence="4" id="KW-1003">Cell membrane</keyword>
<name>A0A4Q2UE30_9HYPH</name>
<evidence type="ECO:0000256" key="3">
    <source>
        <dbReference type="ARBA" id="ARBA00022448"/>
    </source>
</evidence>
<sequence length="654" mass="67030">MEVGVITNGTGAAPQAATGDAEALYVGSTGLGVFFTLILAVPVALFFWFAAYSPATLAGPAGSGGSTSVWIVLGVGLILYATLLNALYVVITNRAAARAGARAAGTLALLVLAVLASCFAAQPARAAEAGGGPNGIAVSFFVVLVAATLAITYWAARHTRSTTDFYAAGGHLTAMQNGLAMAGDTISAGAFLGLSGLTYASGYDGLLYATGYCVAYPVIGILFADRMRNLGRFTFADVVSYRLQQGPVRILAALSTLTIAIFFLISQMVGAGQLVQLLFNIDYDAAEVIVGVLMVCYVLFGGMMATTWVQIVKAVLMLVTGAAISCLILNRFGWSYDALLARATELHPRHLAMLAPAGFSSAPLSTLSLGLAMFVGSAGLPHLIMRVFTVADARTARSSMFLGVICISSFFALISIIGLGAVALVAGNPDYVLPGGALRGGGNMAAVHLSHAVGGDLMLGFVAAVAFATIIAVVAGLTLSGAAAVSHDIYASVIRRGRVDERTEVRISRAATVVLGLLAVGLGIAFRGQNIAYLIGLVVGIAAAANFPLLVLSLYWRGLTTRGAVLGGATGLGLSVVLTVLGPSVWVKVLGHAAPVFPLDPPTLVALPAAVVVCVAVSLLDRSRRADIDRAGYAEQSRRMHGVAAPVPVLAAAE</sequence>
<evidence type="ECO:0000256" key="9">
    <source>
        <dbReference type="RuleBase" id="RU362091"/>
    </source>
</evidence>
<comment type="subcellular location">
    <subcellularLocation>
        <location evidence="1">Cell membrane</location>
        <topology evidence="1">Multi-pass membrane protein</topology>
    </subcellularLocation>
</comment>
<dbReference type="AlphaFoldDB" id="A0A4Q2UE30"/>
<reference evidence="11 12" key="2">
    <citation type="submission" date="2019-02" db="EMBL/GenBank/DDBJ databases">
        <title>'Lichenibacterium ramalinii' gen. nov. sp. nov., 'Lichenibacterium minor' gen. nov. sp. nov.</title>
        <authorList>
            <person name="Pankratov T."/>
        </authorList>
    </citation>
    <scope>NUCLEOTIDE SEQUENCE [LARGE SCALE GENOMIC DNA]</scope>
    <source>
        <strain evidence="11 12">RmlP026</strain>
    </source>
</reference>
<dbReference type="PROSITE" id="PS50283">
    <property type="entry name" value="NA_SOLUT_SYMP_3"/>
    <property type="match status" value="1"/>
</dbReference>
<evidence type="ECO:0000313" key="12">
    <source>
        <dbReference type="Proteomes" id="UP000290759"/>
    </source>
</evidence>
<keyword evidence="3" id="KW-0813">Transport</keyword>
<dbReference type="GO" id="GO:0015293">
    <property type="term" value="F:symporter activity"/>
    <property type="evidence" value="ECO:0007669"/>
    <property type="project" value="UniProtKB-KW"/>
</dbReference>
<evidence type="ECO:0000256" key="10">
    <source>
        <dbReference type="SAM" id="Phobius"/>
    </source>
</evidence>
<feature type="transmembrane region" description="Helical" evidence="10">
    <location>
        <begin position="315"/>
        <end position="334"/>
    </location>
</feature>
<dbReference type="NCBIfam" id="TIGR00813">
    <property type="entry name" value="sss"/>
    <property type="match status" value="1"/>
</dbReference>
<feature type="transmembrane region" description="Helical" evidence="10">
    <location>
        <begin position="563"/>
        <end position="582"/>
    </location>
</feature>
<feature type="transmembrane region" description="Helical" evidence="10">
    <location>
        <begin position="206"/>
        <end position="224"/>
    </location>
</feature>
<dbReference type="PANTHER" id="PTHR48086:SF6">
    <property type="entry name" value="CATION_ACETATE SYMPORTER ACTP"/>
    <property type="match status" value="1"/>
</dbReference>
<dbReference type="Gene3D" id="1.20.1730.10">
    <property type="entry name" value="Sodium/glucose cotransporter"/>
    <property type="match status" value="1"/>
</dbReference>
<dbReference type="CDD" id="cd11480">
    <property type="entry name" value="SLC5sbd_u4"/>
    <property type="match status" value="1"/>
</dbReference>
<feature type="transmembrane region" description="Helical" evidence="10">
    <location>
        <begin position="354"/>
        <end position="380"/>
    </location>
</feature>
<evidence type="ECO:0000256" key="7">
    <source>
        <dbReference type="ARBA" id="ARBA00022989"/>
    </source>
</evidence>
<comment type="caution">
    <text evidence="11">The sequence shown here is derived from an EMBL/GenBank/DDBJ whole genome shotgun (WGS) entry which is preliminary data.</text>
</comment>
<comment type="similarity">
    <text evidence="2 9">Belongs to the sodium:solute symporter (SSF) (TC 2.A.21) family.</text>
</comment>
<feature type="transmembrane region" description="Helical" evidence="10">
    <location>
        <begin position="250"/>
        <end position="269"/>
    </location>
</feature>
<feature type="transmembrane region" description="Helical" evidence="10">
    <location>
        <begin position="401"/>
        <end position="426"/>
    </location>
</feature>
<evidence type="ECO:0000256" key="5">
    <source>
        <dbReference type="ARBA" id="ARBA00022692"/>
    </source>
</evidence>
<evidence type="ECO:0000256" key="6">
    <source>
        <dbReference type="ARBA" id="ARBA00022847"/>
    </source>
</evidence>
<evidence type="ECO:0000256" key="4">
    <source>
        <dbReference type="ARBA" id="ARBA00022475"/>
    </source>
</evidence>
<keyword evidence="6" id="KW-0769">Symport</keyword>
<feature type="transmembrane region" description="Helical" evidence="10">
    <location>
        <begin position="602"/>
        <end position="620"/>
    </location>
</feature>
<evidence type="ECO:0000256" key="2">
    <source>
        <dbReference type="ARBA" id="ARBA00006434"/>
    </source>
</evidence>
<dbReference type="OrthoDB" id="9764416at2"/>
<feature type="transmembrane region" description="Helical" evidence="10">
    <location>
        <begin position="457"/>
        <end position="486"/>
    </location>
</feature>
<keyword evidence="5 10" id="KW-0812">Transmembrane</keyword>
<gene>
    <name evidence="11" type="primary">actP</name>
    <name evidence="11" type="ORF">D3273_03115</name>
</gene>
<keyword evidence="8 10" id="KW-0472">Membrane</keyword>
<dbReference type="GO" id="GO:0006847">
    <property type="term" value="P:plasma membrane acetate transport"/>
    <property type="evidence" value="ECO:0007669"/>
    <property type="project" value="TreeGrafter"/>
</dbReference>
<feature type="transmembrane region" description="Helical" evidence="10">
    <location>
        <begin position="532"/>
        <end position="556"/>
    </location>
</feature>
<dbReference type="GO" id="GO:0005886">
    <property type="term" value="C:plasma membrane"/>
    <property type="evidence" value="ECO:0007669"/>
    <property type="project" value="UniProtKB-SubCell"/>
</dbReference>
<feature type="transmembrane region" description="Helical" evidence="10">
    <location>
        <begin position="103"/>
        <end position="124"/>
    </location>
</feature>
<accession>A0A4Q2UE30</accession>
<feature type="transmembrane region" description="Helical" evidence="10">
    <location>
        <begin position="507"/>
        <end position="526"/>
    </location>
</feature>
<dbReference type="InterPro" id="IPR038377">
    <property type="entry name" value="Na/Glc_symporter_sf"/>
</dbReference>
<dbReference type="InterPro" id="IPR050277">
    <property type="entry name" value="Sodium:Solute_Symporter"/>
</dbReference>
<proteinExistence type="inferred from homology"/>
<evidence type="ECO:0000313" key="11">
    <source>
        <dbReference type="EMBL" id="RYC33477.1"/>
    </source>
</evidence>
<evidence type="ECO:0000256" key="1">
    <source>
        <dbReference type="ARBA" id="ARBA00004651"/>
    </source>
</evidence>
<feature type="transmembrane region" description="Helical" evidence="10">
    <location>
        <begin position="69"/>
        <end position="91"/>
    </location>
</feature>
<feature type="transmembrane region" description="Helical" evidence="10">
    <location>
        <begin position="177"/>
        <end position="200"/>
    </location>
</feature>
<protein>
    <submittedName>
        <fullName evidence="11">Cation/acetate symporter ActP</fullName>
    </submittedName>
</protein>
<dbReference type="InterPro" id="IPR001734">
    <property type="entry name" value="Na/solute_symporter"/>
</dbReference>
<evidence type="ECO:0000256" key="8">
    <source>
        <dbReference type="ARBA" id="ARBA00023136"/>
    </source>
</evidence>
<organism evidence="11 12">
    <name type="scientific">Lichenibacterium minor</name>
    <dbReference type="NCBI Taxonomy" id="2316528"/>
    <lineage>
        <taxon>Bacteria</taxon>
        <taxon>Pseudomonadati</taxon>
        <taxon>Pseudomonadota</taxon>
        <taxon>Alphaproteobacteria</taxon>
        <taxon>Hyphomicrobiales</taxon>
        <taxon>Lichenihabitantaceae</taxon>
        <taxon>Lichenibacterium</taxon>
    </lineage>
</organism>
<keyword evidence="12" id="KW-1185">Reference proteome</keyword>
<feature type="transmembrane region" description="Helical" evidence="10">
    <location>
        <begin position="289"/>
        <end position="308"/>
    </location>
</feature>
<dbReference type="GO" id="GO:0015123">
    <property type="term" value="F:acetate transmembrane transporter activity"/>
    <property type="evidence" value="ECO:0007669"/>
    <property type="project" value="TreeGrafter"/>
</dbReference>
<dbReference type="EMBL" id="QYBB01000002">
    <property type="protein sequence ID" value="RYC33477.1"/>
    <property type="molecule type" value="Genomic_DNA"/>
</dbReference>
<feature type="transmembrane region" description="Helical" evidence="10">
    <location>
        <begin position="23"/>
        <end position="49"/>
    </location>
</feature>
<reference evidence="11 12" key="1">
    <citation type="submission" date="2018-12" db="EMBL/GenBank/DDBJ databases">
        <authorList>
            <person name="Grouzdev D.S."/>
            <person name="Krutkina M.S."/>
        </authorList>
    </citation>
    <scope>NUCLEOTIDE SEQUENCE [LARGE SCALE GENOMIC DNA]</scope>
    <source>
        <strain evidence="11 12">RmlP026</strain>
    </source>
</reference>